<dbReference type="eggNOG" id="COG0823">
    <property type="taxonomic scope" value="Bacteria"/>
</dbReference>
<dbReference type="PANTHER" id="PTHR36842:SF1">
    <property type="entry name" value="PROTEIN TOLB"/>
    <property type="match status" value="1"/>
</dbReference>
<dbReference type="InterPro" id="IPR011659">
    <property type="entry name" value="WD40"/>
</dbReference>
<proteinExistence type="inferred from homology"/>
<sequence>MMLRGTLRRRGGTIIAAIMLGAIALTTLPVGAAPFDGTRSQFADARFTSVWTRTDSQNVRGGRSWYWGPGPWFDYAEFYRQGENGLRTVQYFDKARMEINNPADRSGPNQGVTNGLLVKELVSGRMQLGNDPYDTDQRPAADVPVAGNPRNANAVAPGYNVFAGLATIDNGYRDPQRLNELVSTTIDRNGNLGLRADLALPETKIVQYNSVTGHNIPQVFWNFMNLQGKIEVDGKIQTGPVVDWLFAMGLPITDPYWTQAQIGGETKDVLVQLFERRVLTYVPSNPEGYKVEMGNVGQHYFQWRYPHLGMPWAAPDPSLPLVYASNIDTGSHWEVYMSNNAGGGTRMTRNPQETVAFSWRHSWDPAMLTLLVDSRRTNAQFRQIYEYDVNAIYSGDFSANAFVRRLTYTDGTQPPPNAPYPGYLPNNTANNYNASYSPDGTKIVFVTDRWGGQELFIMTPTANSPTQLTGQGCINESPTWSPNGRHLYWTSNCDGDFDIYRGEIAYNYEGTWSVDARLVNVVNLTNNNVDDRFPRVSPDGKTVAFGSNRDGNWEIYTMSSASGDTLRRLTSNNATDDSPTWSADGSKLAFASDRDGDFEIYTMTLDGNNTTQITNNSAQDRWPLWAQ</sequence>
<organism evidence="2 3">
    <name type="scientific">Oscillochloris trichoides DG-6</name>
    <dbReference type="NCBI Taxonomy" id="765420"/>
    <lineage>
        <taxon>Bacteria</taxon>
        <taxon>Bacillati</taxon>
        <taxon>Chloroflexota</taxon>
        <taxon>Chloroflexia</taxon>
        <taxon>Chloroflexales</taxon>
        <taxon>Chloroflexineae</taxon>
        <taxon>Oscillochloridaceae</taxon>
        <taxon>Oscillochloris</taxon>
    </lineage>
</organism>
<evidence type="ECO:0000256" key="1">
    <source>
        <dbReference type="ARBA" id="ARBA00009820"/>
    </source>
</evidence>
<dbReference type="STRING" id="765420.OSCT_2861"/>
<accession>E1IHR0</accession>
<keyword evidence="3" id="KW-1185">Reference proteome</keyword>
<dbReference type="Pfam" id="PF07676">
    <property type="entry name" value="PD40"/>
    <property type="match status" value="4"/>
</dbReference>
<name>E1IHR0_9CHLR</name>
<comment type="caution">
    <text evidence="2">The sequence shown here is derived from an EMBL/GenBank/DDBJ whole genome shotgun (WGS) entry which is preliminary data.</text>
</comment>
<reference evidence="2 3" key="1">
    <citation type="journal article" date="2011" name="J. Bacteriol.">
        <title>Draft genome sequence of the anoxygenic filamentous phototrophic bacterium Oscillochloris trichoides subsp. DG-6.</title>
        <authorList>
            <person name="Kuznetsov B.B."/>
            <person name="Ivanovsky R.N."/>
            <person name="Keppen O.I."/>
            <person name="Sukhacheva M.V."/>
            <person name="Bumazhkin B.K."/>
            <person name="Patutina E.O."/>
            <person name="Beletsky A.V."/>
            <person name="Mardanov A.V."/>
            <person name="Baslerov R.V."/>
            <person name="Panteleeva A.N."/>
            <person name="Kolganova T.V."/>
            <person name="Ravin N.V."/>
            <person name="Skryabin K.G."/>
        </authorList>
    </citation>
    <scope>NUCLEOTIDE SEQUENCE [LARGE SCALE GENOMIC DNA]</scope>
    <source>
        <strain evidence="2 3">DG-6</strain>
    </source>
</reference>
<dbReference type="Gene3D" id="2.120.10.60">
    <property type="entry name" value="Tricorn protease N-terminal domain"/>
    <property type="match status" value="1"/>
</dbReference>
<dbReference type="Proteomes" id="UP000054010">
    <property type="component" value="Unassembled WGS sequence"/>
</dbReference>
<comment type="similarity">
    <text evidence="1">Belongs to the TolB family.</text>
</comment>
<protein>
    <submittedName>
        <fullName evidence="2">WD40 domain-containing protein</fullName>
    </submittedName>
</protein>
<dbReference type="HOGENOM" id="CLU_441929_0_0_0"/>
<gene>
    <name evidence="2" type="ORF">OSCT_2861</name>
</gene>
<dbReference type="Gene3D" id="2.120.10.30">
    <property type="entry name" value="TolB, C-terminal domain"/>
    <property type="match status" value="1"/>
</dbReference>
<dbReference type="PANTHER" id="PTHR36842">
    <property type="entry name" value="PROTEIN TOLB HOMOLOG"/>
    <property type="match status" value="1"/>
</dbReference>
<dbReference type="InterPro" id="IPR011042">
    <property type="entry name" value="6-blade_b-propeller_TolB-like"/>
</dbReference>
<dbReference type="AlphaFoldDB" id="E1IHR0"/>
<evidence type="ECO:0000313" key="3">
    <source>
        <dbReference type="Proteomes" id="UP000054010"/>
    </source>
</evidence>
<dbReference type="EMBL" id="ADVR01000119">
    <property type="protein sequence ID" value="EFO79280.1"/>
    <property type="molecule type" value="Genomic_DNA"/>
</dbReference>
<evidence type="ECO:0000313" key="2">
    <source>
        <dbReference type="EMBL" id="EFO79280.1"/>
    </source>
</evidence>
<dbReference type="SUPFAM" id="SSF69304">
    <property type="entry name" value="Tricorn protease N-terminal domain"/>
    <property type="match status" value="1"/>
</dbReference>